<accession>A0A643FMG3</accession>
<evidence type="ECO:0000313" key="2">
    <source>
        <dbReference type="EMBL" id="QOT77908.1"/>
    </source>
</evidence>
<gene>
    <name evidence="2" type="ORF">F7R26_007765</name>
</gene>
<proteinExistence type="predicted"/>
<evidence type="ECO:0000259" key="1">
    <source>
        <dbReference type="Pfam" id="PF21882"/>
    </source>
</evidence>
<name>A0A643FMG3_9BURK</name>
<feature type="domain" description="Putative tail fiber protein gp53-like C-terminal" evidence="1">
    <location>
        <begin position="14"/>
        <end position="85"/>
    </location>
</feature>
<sequence length="91" mass="8980">MKILVLVGGSKLTLIIQWRSVAAVPSGSGSNWAFLIAFPNVYLNDVAGFNGSGGISGAAAGGIGSPSTTGATQLNNGSSSASQITAIIVGW</sequence>
<dbReference type="EMBL" id="CP062803">
    <property type="protein sequence ID" value="QOT77908.1"/>
    <property type="molecule type" value="Genomic_DNA"/>
</dbReference>
<dbReference type="InterPro" id="IPR054075">
    <property type="entry name" value="Gp53-like_C"/>
</dbReference>
<dbReference type="GeneID" id="98400801"/>
<dbReference type="Proteomes" id="UP000397656">
    <property type="component" value="Chromosome 1"/>
</dbReference>
<evidence type="ECO:0000313" key="3">
    <source>
        <dbReference type="Proteomes" id="UP000397656"/>
    </source>
</evidence>
<protein>
    <recommendedName>
        <fullName evidence="1">Putative tail fiber protein gp53-like C-terminal domain-containing protein</fullName>
    </recommendedName>
</protein>
<reference evidence="2 3" key="1">
    <citation type="submission" date="2020-10" db="EMBL/GenBank/DDBJ databases">
        <title>Complete genome sequence of Cupriavidus basilensis CCUG 49340T.</title>
        <authorList>
            <person name="Salva-Serra F."/>
            <person name="Donoso R.A."/>
            <person name="Cho K.H."/>
            <person name="Yoo J.A."/>
            <person name="Lee K."/>
            <person name="Yoon S.-H."/>
            <person name="Perez-Pantoja D."/>
            <person name="Moore E.R.B."/>
        </authorList>
    </citation>
    <scope>NUCLEOTIDE SEQUENCE [LARGE SCALE GENOMIC DNA]</scope>
    <source>
        <strain evidence="3">CCUG 49340</strain>
    </source>
</reference>
<dbReference type="AlphaFoldDB" id="A0A643FMG3"/>
<dbReference type="Pfam" id="PF21882">
    <property type="entry name" value="Gp53-like_C"/>
    <property type="match status" value="1"/>
</dbReference>
<organism evidence="2 3">
    <name type="scientific">Cupriavidus basilensis</name>
    <dbReference type="NCBI Taxonomy" id="68895"/>
    <lineage>
        <taxon>Bacteria</taxon>
        <taxon>Pseudomonadati</taxon>
        <taxon>Pseudomonadota</taxon>
        <taxon>Betaproteobacteria</taxon>
        <taxon>Burkholderiales</taxon>
        <taxon>Burkholderiaceae</taxon>
        <taxon>Cupriavidus</taxon>
    </lineage>
</organism>
<dbReference type="RefSeq" id="WP_150990564.1">
    <property type="nucleotide sequence ID" value="NZ_CP062803.1"/>
</dbReference>
<dbReference type="Gene3D" id="2.60.40.3940">
    <property type="match status" value="1"/>
</dbReference>